<comment type="caution">
    <text evidence="2">The sequence shown here is derived from an EMBL/GenBank/DDBJ whole genome shotgun (WGS) entry which is preliminary data.</text>
</comment>
<keyword evidence="1" id="KW-0472">Membrane</keyword>
<proteinExistence type="predicted"/>
<keyword evidence="1" id="KW-0812">Transmembrane</keyword>
<evidence type="ECO:0000313" key="3">
    <source>
        <dbReference type="Proteomes" id="UP001612928"/>
    </source>
</evidence>
<name>A0ABW8A678_9ACTN</name>
<accession>A0ABW8A678</accession>
<keyword evidence="1" id="KW-1133">Transmembrane helix</keyword>
<reference evidence="2 3" key="1">
    <citation type="submission" date="2024-10" db="EMBL/GenBank/DDBJ databases">
        <title>The Natural Products Discovery Center: Release of the First 8490 Sequenced Strains for Exploring Actinobacteria Biosynthetic Diversity.</title>
        <authorList>
            <person name="Kalkreuter E."/>
            <person name="Kautsar S.A."/>
            <person name="Yang D."/>
            <person name="Bader C.D."/>
            <person name="Teijaro C.N."/>
            <person name="Fluegel L."/>
            <person name="Davis C.M."/>
            <person name="Simpson J.R."/>
            <person name="Lauterbach L."/>
            <person name="Steele A.D."/>
            <person name="Gui C."/>
            <person name="Meng S."/>
            <person name="Li G."/>
            <person name="Viehrig K."/>
            <person name="Ye F."/>
            <person name="Su P."/>
            <person name="Kiefer A.F."/>
            <person name="Nichols A."/>
            <person name="Cepeda A.J."/>
            <person name="Yan W."/>
            <person name="Fan B."/>
            <person name="Jiang Y."/>
            <person name="Adhikari A."/>
            <person name="Zheng C.-J."/>
            <person name="Schuster L."/>
            <person name="Cowan T.M."/>
            <person name="Smanski M.J."/>
            <person name="Chevrette M.G."/>
            <person name="De Carvalho L.P.S."/>
            <person name="Shen B."/>
        </authorList>
    </citation>
    <scope>NUCLEOTIDE SEQUENCE [LARGE SCALE GENOMIC DNA]</scope>
    <source>
        <strain evidence="2 3">NPDC049503</strain>
    </source>
</reference>
<feature type="transmembrane region" description="Helical" evidence="1">
    <location>
        <begin position="46"/>
        <end position="65"/>
    </location>
</feature>
<evidence type="ECO:0000256" key="1">
    <source>
        <dbReference type="SAM" id="Phobius"/>
    </source>
</evidence>
<keyword evidence="3" id="KW-1185">Reference proteome</keyword>
<sequence>MDVMPHGDELDARFEALVAQFDDKELRRMRAAAGRRGRPSNRPRRLLLAVAALLAVAVAAVAVLASQPGLLR</sequence>
<evidence type="ECO:0000313" key="2">
    <source>
        <dbReference type="EMBL" id="MFI7442281.1"/>
    </source>
</evidence>
<protein>
    <recommendedName>
        <fullName evidence="4">DUF3040 domain-containing protein</fullName>
    </recommendedName>
</protein>
<evidence type="ECO:0008006" key="4">
    <source>
        <dbReference type="Google" id="ProtNLM"/>
    </source>
</evidence>
<dbReference type="Proteomes" id="UP001612928">
    <property type="component" value="Unassembled WGS sequence"/>
</dbReference>
<dbReference type="EMBL" id="JBITMB010000004">
    <property type="protein sequence ID" value="MFI7442281.1"/>
    <property type="molecule type" value="Genomic_DNA"/>
</dbReference>
<organism evidence="2 3">
    <name type="scientific">Nonomuraea indica</name>
    <dbReference type="NCBI Taxonomy" id="1581193"/>
    <lineage>
        <taxon>Bacteria</taxon>
        <taxon>Bacillati</taxon>
        <taxon>Actinomycetota</taxon>
        <taxon>Actinomycetes</taxon>
        <taxon>Streptosporangiales</taxon>
        <taxon>Streptosporangiaceae</taxon>
        <taxon>Nonomuraea</taxon>
    </lineage>
</organism>
<dbReference type="RefSeq" id="WP_101783181.1">
    <property type="nucleotide sequence ID" value="NZ_JBITMB010000004.1"/>
</dbReference>
<gene>
    <name evidence="2" type="ORF">ACIBP5_20135</name>
</gene>